<reference evidence="1 2" key="1">
    <citation type="submission" date="2016-10" db="EMBL/GenBank/DDBJ databases">
        <authorList>
            <person name="de Groot N.N."/>
        </authorList>
    </citation>
    <scope>NUCLEOTIDE SEQUENCE [LARGE SCALE GENOMIC DNA]</scope>
    <source>
        <strain evidence="1 2">DSM 13760</strain>
    </source>
</reference>
<dbReference type="STRING" id="142588.SAMN04488559_101105"/>
<protein>
    <submittedName>
        <fullName evidence="1">Uncharacterized protein</fullName>
    </submittedName>
</protein>
<dbReference type="Proteomes" id="UP000198948">
    <property type="component" value="Unassembled WGS sequence"/>
</dbReference>
<evidence type="ECO:0000313" key="1">
    <source>
        <dbReference type="EMBL" id="SER51071.1"/>
    </source>
</evidence>
<evidence type="ECO:0000313" key="2">
    <source>
        <dbReference type="Proteomes" id="UP000198948"/>
    </source>
</evidence>
<dbReference type="AlphaFoldDB" id="A0A1H9PS69"/>
<organism evidence="1 2">
    <name type="scientific">Isobaculum melis</name>
    <dbReference type="NCBI Taxonomy" id="142588"/>
    <lineage>
        <taxon>Bacteria</taxon>
        <taxon>Bacillati</taxon>
        <taxon>Bacillota</taxon>
        <taxon>Bacilli</taxon>
        <taxon>Lactobacillales</taxon>
        <taxon>Carnobacteriaceae</taxon>
        <taxon>Isobaculum</taxon>
    </lineage>
</organism>
<name>A0A1H9PS69_9LACT</name>
<dbReference type="EMBL" id="FOHA01000001">
    <property type="protein sequence ID" value="SER51071.1"/>
    <property type="molecule type" value="Genomic_DNA"/>
</dbReference>
<accession>A0A1H9PS69</accession>
<proteinExistence type="predicted"/>
<gene>
    <name evidence="1" type="ORF">SAMN04488559_101105</name>
</gene>
<sequence length="37" mass="4522">MEFGERLTITEFKQFLIEKEIEFNPYSQAEVNQKKQK</sequence>
<keyword evidence="2" id="KW-1185">Reference proteome</keyword>